<protein>
    <submittedName>
        <fullName evidence="1">Uncharacterized protein</fullName>
    </submittedName>
</protein>
<reference evidence="2" key="1">
    <citation type="submission" date="2017-03" db="EMBL/GenBank/DDBJ databases">
        <title>Phytopthora megakarya and P. palmivora, two closely related causual agents of cacao black pod achieved similar genome size and gene model numbers by different mechanisms.</title>
        <authorList>
            <person name="Ali S."/>
            <person name="Shao J."/>
            <person name="Larry D.J."/>
            <person name="Kronmiller B."/>
            <person name="Shen D."/>
            <person name="Strem M.D."/>
            <person name="Melnick R.L."/>
            <person name="Guiltinan M.J."/>
            <person name="Tyler B.M."/>
            <person name="Meinhardt L.W."/>
            <person name="Bailey B.A."/>
        </authorList>
    </citation>
    <scope>NUCLEOTIDE SEQUENCE [LARGE SCALE GENOMIC DNA]</scope>
    <source>
        <strain evidence="2">zdho120</strain>
    </source>
</reference>
<evidence type="ECO:0000313" key="1">
    <source>
        <dbReference type="EMBL" id="OWZ00425.1"/>
    </source>
</evidence>
<organism evidence="1 2">
    <name type="scientific">Phytophthora megakarya</name>
    <dbReference type="NCBI Taxonomy" id="4795"/>
    <lineage>
        <taxon>Eukaryota</taxon>
        <taxon>Sar</taxon>
        <taxon>Stramenopiles</taxon>
        <taxon>Oomycota</taxon>
        <taxon>Peronosporomycetes</taxon>
        <taxon>Peronosporales</taxon>
        <taxon>Peronosporaceae</taxon>
        <taxon>Phytophthora</taxon>
    </lineage>
</organism>
<accession>A0A225V532</accession>
<proteinExistence type="predicted"/>
<gene>
    <name evidence="1" type="ORF">PHMEG_00028387</name>
</gene>
<dbReference type="EMBL" id="NBNE01007614">
    <property type="protein sequence ID" value="OWZ00425.1"/>
    <property type="molecule type" value="Genomic_DNA"/>
</dbReference>
<name>A0A225V532_9STRA</name>
<keyword evidence="2" id="KW-1185">Reference proteome</keyword>
<dbReference type="Proteomes" id="UP000198211">
    <property type="component" value="Unassembled WGS sequence"/>
</dbReference>
<dbReference type="AlphaFoldDB" id="A0A225V532"/>
<evidence type="ECO:0000313" key="2">
    <source>
        <dbReference type="Proteomes" id="UP000198211"/>
    </source>
</evidence>
<comment type="caution">
    <text evidence="1">The sequence shown here is derived from an EMBL/GenBank/DDBJ whole genome shotgun (WGS) entry which is preliminary data.</text>
</comment>
<sequence>MPVLEAVKEQHPSLGLGVSTFGTGNIFSRIAYISLKWCPTNDFDRQIFHNCPEGPGDREIYRDASMYEEISGDERDDEEMDEGEQIAAQDMLLWRAMMTRFMLEEEILSEEFQ</sequence>